<dbReference type="InParanoid" id="A0A2R5GIC4"/>
<feature type="compositionally biased region" description="Acidic residues" evidence="1">
    <location>
        <begin position="32"/>
        <end position="51"/>
    </location>
</feature>
<feature type="compositionally biased region" description="Basic residues" evidence="1">
    <location>
        <begin position="245"/>
        <end position="258"/>
    </location>
</feature>
<dbReference type="GO" id="GO:0051087">
    <property type="term" value="F:protein-folding chaperone binding"/>
    <property type="evidence" value="ECO:0007669"/>
    <property type="project" value="InterPro"/>
</dbReference>
<evidence type="ECO:0000313" key="3">
    <source>
        <dbReference type="EMBL" id="GBG28403.1"/>
    </source>
</evidence>
<feature type="compositionally biased region" description="Low complexity" evidence="1">
    <location>
        <begin position="1"/>
        <end position="23"/>
    </location>
</feature>
<feature type="compositionally biased region" description="Low complexity" evidence="1">
    <location>
        <begin position="187"/>
        <end position="197"/>
    </location>
</feature>
<keyword evidence="4" id="KW-1185">Reference proteome</keyword>
<gene>
    <name evidence="3" type="ORF">FCC1311_046262</name>
</gene>
<protein>
    <recommendedName>
        <fullName evidence="2">BAG domain-containing protein</fullName>
    </recommendedName>
</protein>
<proteinExistence type="predicted"/>
<organism evidence="3 4">
    <name type="scientific">Hondaea fermentalgiana</name>
    <dbReference type="NCBI Taxonomy" id="2315210"/>
    <lineage>
        <taxon>Eukaryota</taxon>
        <taxon>Sar</taxon>
        <taxon>Stramenopiles</taxon>
        <taxon>Bigyra</taxon>
        <taxon>Labyrinthulomycetes</taxon>
        <taxon>Thraustochytrida</taxon>
        <taxon>Thraustochytriidae</taxon>
        <taxon>Hondaea</taxon>
    </lineage>
</organism>
<evidence type="ECO:0000259" key="2">
    <source>
        <dbReference type="Pfam" id="PF02179"/>
    </source>
</evidence>
<feature type="compositionally biased region" description="Basic and acidic residues" evidence="1">
    <location>
        <begin position="198"/>
        <end position="212"/>
    </location>
</feature>
<evidence type="ECO:0000256" key="1">
    <source>
        <dbReference type="SAM" id="MobiDB-lite"/>
    </source>
</evidence>
<accession>A0A2R5GIC4</accession>
<feature type="region of interest" description="Disordered" evidence="1">
    <location>
        <begin position="187"/>
        <end position="268"/>
    </location>
</feature>
<dbReference type="OrthoDB" id="333905at2759"/>
<name>A0A2R5GIC4_9STRA</name>
<dbReference type="Gene3D" id="1.20.58.120">
    <property type="entry name" value="BAG domain"/>
    <property type="match status" value="1"/>
</dbReference>
<feature type="region of interest" description="Disordered" evidence="1">
    <location>
        <begin position="1"/>
        <end position="51"/>
    </location>
</feature>
<feature type="domain" description="BAG" evidence="2">
    <location>
        <begin position="102"/>
        <end position="159"/>
    </location>
</feature>
<dbReference type="Proteomes" id="UP000241890">
    <property type="component" value="Unassembled WGS sequence"/>
</dbReference>
<dbReference type="AlphaFoldDB" id="A0A2R5GIC4"/>
<dbReference type="SUPFAM" id="SSF63491">
    <property type="entry name" value="BAG domain"/>
    <property type="match status" value="1"/>
</dbReference>
<dbReference type="InterPro" id="IPR003103">
    <property type="entry name" value="BAG_domain"/>
</dbReference>
<reference evidence="3 4" key="1">
    <citation type="submission" date="2017-12" db="EMBL/GenBank/DDBJ databases">
        <title>Sequencing, de novo assembly and annotation of complete genome of a new Thraustochytrid species, strain FCC1311.</title>
        <authorList>
            <person name="Sedici K."/>
            <person name="Godart F."/>
            <person name="Aiese Cigliano R."/>
            <person name="Sanseverino W."/>
            <person name="Barakat M."/>
            <person name="Ortet P."/>
            <person name="Marechal E."/>
            <person name="Cagnac O."/>
            <person name="Amato A."/>
        </authorList>
    </citation>
    <scope>NUCLEOTIDE SEQUENCE [LARGE SCALE GENOMIC DNA]</scope>
</reference>
<dbReference type="InterPro" id="IPR036533">
    <property type="entry name" value="BAG_dom_sf"/>
</dbReference>
<evidence type="ECO:0000313" key="4">
    <source>
        <dbReference type="Proteomes" id="UP000241890"/>
    </source>
</evidence>
<dbReference type="Pfam" id="PF02179">
    <property type="entry name" value="BAG"/>
    <property type="match status" value="1"/>
</dbReference>
<dbReference type="EMBL" id="BEYU01000040">
    <property type="protein sequence ID" value="GBG28403.1"/>
    <property type="molecule type" value="Genomic_DNA"/>
</dbReference>
<sequence>MALDATAKPEADGAAAAAAAAAENPEHRAESVEEDDHDCAEDEDCEMGESDELAKEIEASRVKLQEIGKRVNLLTLKVSRSRERFRTQSAMVAGNVWMLKALKRGLSTFSKVATTSLVEDHGVMVETLMRELINLDAVESHGDESLRSRRRELVKRINGKVLPRADQALARAKKLAARDRELRALLQEQQQQQQQKQQKQEVEPKQESRELAMDTSDENEASTQSPENKSEPKQASEQTAARSPKATHGKKKGKKTSATKRPPAHAQSPLRYKIGENADEATILCEVPQDLTLRDVEVAFDRSSGELEVRLPNREPAVFDVSAPRVNPLATTYTLRNGVLRIAIPKRKPQRQNFNQARHVPQMRRHHPMQAAHHGFFDAPQRMPYSNQFVPLWGL</sequence>
<comment type="caution">
    <text evidence="3">The sequence shown here is derived from an EMBL/GenBank/DDBJ whole genome shotgun (WGS) entry which is preliminary data.</text>
</comment>